<name>A0A812TKS3_SYMPI</name>
<organism evidence="2 3">
    <name type="scientific">Symbiodinium pilosum</name>
    <name type="common">Dinoflagellate</name>
    <dbReference type="NCBI Taxonomy" id="2952"/>
    <lineage>
        <taxon>Eukaryota</taxon>
        <taxon>Sar</taxon>
        <taxon>Alveolata</taxon>
        <taxon>Dinophyceae</taxon>
        <taxon>Suessiales</taxon>
        <taxon>Symbiodiniaceae</taxon>
        <taxon>Symbiodinium</taxon>
    </lineage>
</organism>
<feature type="compositionally biased region" description="Polar residues" evidence="1">
    <location>
        <begin position="473"/>
        <end position="484"/>
    </location>
</feature>
<feature type="region of interest" description="Disordered" evidence="1">
    <location>
        <begin position="315"/>
        <end position="350"/>
    </location>
</feature>
<reference evidence="2" key="1">
    <citation type="submission" date="2021-02" db="EMBL/GenBank/DDBJ databases">
        <authorList>
            <person name="Dougan E. K."/>
            <person name="Rhodes N."/>
            <person name="Thang M."/>
            <person name="Chan C."/>
        </authorList>
    </citation>
    <scope>NUCLEOTIDE SEQUENCE</scope>
</reference>
<evidence type="ECO:0000256" key="1">
    <source>
        <dbReference type="SAM" id="MobiDB-lite"/>
    </source>
</evidence>
<feature type="region of interest" description="Disordered" evidence="1">
    <location>
        <begin position="462"/>
        <end position="497"/>
    </location>
</feature>
<dbReference type="AlphaFoldDB" id="A0A812TKS3"/>
<accession>A0A812TKS3</accession>
<feature type="region of interest" description="Disordered" evidence="1">
    <location>
        <begin position="407"/>
        <end position="429"/>
    </location>
</feature>
<proteinExistence type="predicted"/>
<dbReference type="Proteomes" id="UP000649617">
    <property type="component" value="Unassembled WGS sequence"/>
</dbReference>
<comment type="caution">
    <text evidence="2">The sequence shown here is derived from an EMBL/GenBank/DDBJ whole genome shotgun (WGS) entry which is preliminary data.</text>
</comment>
<protein>
    <submittedName>
        <fullName evidence="2">Uncharacterized protein</fullName>
    </submittedName>
</protein>
<dbReference type="EMBL" id="CAJNIZ010032890">
    <property type="protein sequence ID" value="CAE7540446.1"/>
    <property type="molecule type" value="Genomic_DNA"/>
</dbReference>
<feature type="compositionally biased region" description="Polar residues" evidence="1">
    <location>
        <begin position="408"/>
        <end position="417"/>
    </location>
</feature>
<dbReference type="OrthoDB" id="423214at2759"/>
<gene>
    <name evidence="2" type="ORF">SPIL2461_LOCUS14296</name>
</gene>
<dbReference type="Gene3D" id="1.20.5.2050">
    <property type="match status" value="3"/>
</dbReference>
<feature type="non-terminal residue" evidence="2">
    <location>
        <position position="741"/>
    </location>
</feature>
<keyword evidence="3" id="KW-1185">Reference proteome</keyword>
<feature type="compositionally biased region" description="Basic and acidic residues" evidence="1">
    <location>
        <begin position="418"/>
        <end position="429"/>
    </location>
</feature>
<sequence length="741" mass="83948">ESDAASALQGKADVRLADVQQRVRQLLLTALRTWRASCFGSESIGHLLEYIEGKINKFESDVGQIQNAAAGAEWLAIKLAIDGLLHGVALPEEEQAGKVAFQPQLADTAMRRQERQSNIQGICWNRQRRAWALAGGECGMKEGNRKPLIPKASSVRGVWFDKKKQKWKVGFTHPVTKKNLHCGSFRTQKEAETKAREMAKQFGLQAETEVVPVKKLSELRRFMPMGPQKGVRWNLGEQCWHATCAVNGKTRNMRARPKDFSQQEVERAWLLAAEWRRQQEMEKKQVHDLTYFIFRALLHGGLVLQKPFYGAKSPREALQASTEAGEPHSQRRLPPVIPNEAGMKSTPNLNGNGLKVKEAMAYSEDPLGKILLSSAKLMDFYPARLMFLVKAARGDISCRQAGHRILEDSSSTSGSSHMNRDSDQRDENVKDQIKQEIVMEAEGLWAKPVDYDGVCGDHRPKRRRKRLIRTSPEEANSLESQEPSGVSCHGGEQGCAAEAPQDHAHGQEARVGQAAYKRFRSLERQSGVQGISWERCLFRWKLSVQRLRKRHNIHFPICKFLQHGLGEEEAVAAALCEAKAQREKLISTGILKPPKADHGKHSTVRGVWFNQRSQKWEVELSHPITKKRVRRRSFAAQEEAEATARELAKELGIKEVEGIVLPVKQFCELKHFEPLGPEEGVKWRFGEQCWHAFCKVGGKTRNMRSRPKDFSETEVEKAWKQALAWRKQQEKERDQAKAEKS</sequence>
<evidence type="ECO:0000313" key="3">
    <source>
        <dbReference type="Proteomes" id="UP000649617"/>
    </source>
</evidence>
<evidence type="ECO:0000313" key="2">
    <source>
        <dbReference type="EMBL" id="CAE7540446.1"/>
    </source>
</evidence>